<dbReference type="EMBL" id="CP092488">
    <property type="protein sequence ID" value="UMB72177.1"/>
    <property type="molecule type" value="Genomic_DNA"/>
</dbReference>
<keyword evidence="3" id="KW-1133">Transmembrane helix</keyword>
<evidence type="ECO:0008006" key="6">
    <source>
        <dbReference type="Google" id="ProtNLM"/>
    </source>
</evidence>
<evidence type="ECO:0000256" key="3">
    <source>
        <dbReference type="SAM" id="Phobius"/>
    </source>
</evidence>
<name>A0ABY3VXF9_9MYCO</name>
<sequence>MSTGEVRRRAGIPVVPLVLLVALLAAGGLAGWLFFTQYRPDQETDHAVEQSVVNAARDGTVALLSYKPDTLDQDFAAAKSHLSGDFLNYYSDFTKQVVTPAAKSKGVSTTAQVVGAAVSDLHPNSAEVLVFVNQATASKERPDPSMAASSVRVSLSRMNGQWLITKFDPL</sequence>
<reference evidence="4" key="1">
    <citation type="submission" date="2022-08" db="EMBL/GenBank/DDBJ databases">
        <title>Whole genome sequencing of non-tuberculosis mycobacteria type-strains.</title>
        <authorList>
            <person name="Igarashi Y."/>
            <person name="Osugi A."/>
            <person name="Mitarai S."/>
        </authorList>
    </citation>
    <scope>NUCLEOTIDE SEQUENCE</scope>
    <source>
        <strain evidence="4">DSM 45127</strain>
    </source>
</reference>
<evidence type="ECO:0000313" key="5">
    <source>
        <dbReference type="Proteomes" id="UP001055336"/>
    </source>
</evidence>
<keyword evidence="3" id="KW-0812">Transmembrane</keyword>
<gene>
    <name evidence="4" type="ORF">MKK62_07800</name>
</gene>
<accession>A0ABY3VXF9</accession>
<keyword evidence="2 3" id="KW-0472">Membrane</keyword>
<evidence type="ECO:0000256" key="1">
    <source>
        <dbReference type="ARBA" id="ARBA00004370"/>
    </source>
</evidence>
<evidence type="ECO:0000256" key="2">
    <source>
        <dbReference type="ARBA" id="ARBA00023136"/>
    </source>
</evidence>
<dbReference type="PANTHER" id="PTHR37042">
    <property type="entry name" value="OUTER MEMBRANE PROTEIN RV1973"/>
    <property type="match status" value="1"/>
</dbReference>
<keyword evidence="5" id="KW-1185">Reference proteome</keyword>
<protein>
    <recommendedName>
        <fullName evidence="6">Twin-arginine translocation pathway signal</fullName>
    </recommendedName>
</protein>
<feature type="transmembrane region" description="Helical" evidence="3">
    <location>
        <begin position="12"/>
        <end position="35"/>
    </location>
</feature>
<dbReference type="PANTHER" id="PTHR37042:SF4">
    <property type="entry name" value="OUTER MEMBRANE PROTEIN RV1973"/>
    <property type="match status" value="1"/>
</dbReference>
<comment type="subcellular location">
    <subcellularLocation>
        <location evidence="1">Membrane</location>
    </subcellularLocation>
</comment>
<dbReference type="Proteomes" id="UP001055336">
    <property type="component" value="Chromosome"/>
</dbReference>
<organism evidence="4 5">
    <name type="scientific">Mycobacterium paraterrae</name>
    <dbReference type="NCBI Taxonomy" id="577492"/>
    <lineage>
        <taxon>Bacteria</taxon>
        <taxon>Bacillati</taxon>
        <taxon>Actinomycetota</taxon>
        <taxon>Actinomycetes</taxon>
        <taxon>Mycobacteriales</taxon>
        <taxon>Mycobacteriaceae</taxon>
        <taxon>Mycobacterium</taxon>
    </lineage>
</organism>
<evidence type="ECO:0000313" key="4">
    <source>
        <dbReference type="EMBL" id="UMB72177.1"/>
    </source>
</evidence>
<proteinExistence type="predicted"/>